<proteinExistence type="inferred from homology"/>
<evidence type="ECO:0000256" key="2">
    <source>
        <dbReference type="ARBA" id="ARBA00011738"/>
    </source>
</evidence>
<organism evidence="11 12">
    <name type="scientific">Boletus reticuloceps</name>
    <dbReference type="NCBI Taxonomy" id="495285"/>
    <lineage>
        <taxon>Eukaryota</taxon>
        <taxon>Fungi</taxon>
        <taxon>Dikarya</taxon>
        <taxon>Basidiomycota</taxon>
        <taxon>Agaricomycotina</taxon>
        <taxon>Agaricomycetes</taxon>
        <taxon>Agaricomycetidae</taxon>
        <taxon>Boletales</taxon>
        <taxon>Boletineae</taxon>
        <taxon>Boletaceae</taxon>
        <taxon>Boletoideae</taxon>
        <taxon>Boletus</taxon>
    </lineage>
</organism>
<evidence type="ECO:0000313" key="11">
    <source>
        <dbReference type="EMBL" id="KAG6370372.1"/>
    </source>
</evidence>
<evidence type="ECO:0000256" key="8">
    <source>
        <dbReference type="SAM" id="SignalP"/>
    </source>
</evidence>
<keyword evidence="8" id="KW-0732">Signal</keyword>
<gene>
    <name evidence="11" type="ORF">JVT61DRAFT_12186</name>
</gene>
<evidence type="ECO:0000259" key="9">
    <source>
        <dbReference type="Pfam" id="PF00056"/>
    </source>
</evidence>
<dbReference type="GO" id="GO:0005737">
    <property type="term" value="C:cytoplasm"/>
    <property type="evidence" value="ECO:0007669"/>
    <property type="project" value="TreeGrafter"/>
</dbReference>
<feature type="domain" description="Lactate/malate dehydrogenase N-terminal" evidence="9">
    <location>
        <begin position="501"/>
        <end position="636"/>
    </location>
</feature>
<dbReference type="GO" id="GO:0006099">
    <property type="term" value="P:tricarboxylic acid cycle"/>
    <property type="evidence" value="ECO:0007669"/>
    <property type="project" value="UniProtKB-KW"/>
</dbReference>
<dbReference type="EC" id="1.1.1.37" evidence="3"/>
<dbReference type="OrthoDB" id="2527403at2759"/>
<dbReference type="InterPro" id="IPR015955">
    <property type="entry name" value="Lactate_DH/Glyco_Ohase_4_C"/>
</dbReference>
<dbReference type="EMBL" id="JAGFBS010000053">
    <property type="protein sequence ID" value="KAG6370372.1"/>
    <property type="molecule type" value="Genomic_DNA"/>
</dbReference>
<accession>A0A8I2YEF7</accession>
<feature type="chain" id="PRO_5034417070" description="malate dehydrogenase" evidence="8">
    <location>
        <begin position="16"/>
        <end position="823"/>
    </location>
</feature>
<keyword evidence="6" id="KW-0520">NAD</keyword>
<sequence>MFFGYFVLLASLVHASSWFSAEPEYAKWSDVELRTWLQDHNIKIPSSFDKPHLYGLVDANWHSPLVAYAEAGRQWSLDQFNRAQRAFEHIKDDTFDQWDESRLRVFLLEQGVVSPSGPREQLVLLARNKYRAYTDAAILYSSLASASASSAYAGAADAAHSASQCASQATHEVARAFDASKDYFYSTWDESQLRNWLEEHGVVEAKSASTKDELTRLANGYYRKVTSAVWESWSDSYIREWLTAHNLLKPTDTLSRSSLLGKMKKYHYNRVDSVWNTWSHSELKAWLVDHGLLKSDAEKNRDELVKMLEEHYLSAADSIWAAWTDSDIREWLSEHGYLENGNSVKSREDLVNLINSKYSDASAKASAYLVWPDARLRVYLRERGIGEDALPTTRPGLLQETRIRWVQTSTWTENIYTRLKEIVNSSVEAAEEKIARILEVLSGRSRYASDEVDDAREWGWGSHKADHAREKAQEAGQRASESIATSGCRVLHPLPVVNMVKAVVLGAAGGIGQPLSLLLKLNPDVTELGLFDIVNAPGVAADLSHIATPAKVEGFLNPDDGLQKVLTGADIVVIPAGIPRKPGTNAGIVRDLATGIATTAPKALVLVISNPVNSTVPIVAEVFKKHGVFDPKRIFGVTTLDVVRASTFTSEILGDRSLATSITVPVVGGHSGVTIVPLLSQSSHPLPPGFGGSDLEALVKRIQFGGDEVVKAKGTGSATLSMAYAGAEFANKVILALKGKKGIVAPTFVNLAADKAGGEALKKEIGTDIEYFSAPVELGPNGVEKIGGIGKITGAEKALIAAALPDLKVNIEKGVSFIEAPKL</sequence>
<dbReference type="InterPro" id="IPR010097">
    <property type="entry name" value="Malate_DH_type1"/>
</dbReference>
<dbReference type="InterPro" id="IPR001236">
    <property type="entry name" value="Lactate/malate_DH_N"/>
</dbReference>
<dbReference type="SUPFAM" id="SSF56327">
    <property type="entry name" value="LDH C-terminal domain-like"/>
    <property type="match status" value="1"/>
</dbReference>
<keyword evidence="12" id="KW-1185">Reference proteome</keyword>
<dbReference type="Pfam" id="PF00056">
    <property type="entry name" value="Ldh_1_N"/>
    <property type="match status" value="1"/>
</dbReference>
<dbReference type="GO" id="GO:0030060">
    <property type="term" value="F:L-malate dehydrogenase (NAD+) activity"/>
    <property type="evidence" value="ECO:0007669"/>
    <property type="project" value="UniProtKB-EC"/>
</dbReference>
<dbReference type="PANTHER" id="PTHR11540:SF16">
    <property type="entry name" value="MALATE DEHYDROGENASE, MITOCHONDRIAL"/>
    <property type="match status" value="1"/>
</dbReference>
<keyword evidence="4" id="KW-0816">Tricarboxylic acid cycle</keyword>
<dbReference type="Pfam" id="PF02866">
    <property type="entry name" value="Ldh_1_C"/>
    <property type="match status" value="1"/>
</dbReference>
<dbReference type="SUPFAM" id="SSF51735">
    <property type="entry name" value="NAD(P)-binding Rossmann-fold domains"/>
    <property type="match status" value="1"/>
</dbReference>
<comment type="caution">
    <text evidence="11">The sequence shown here is derived from an EMBL/GenBank/DDBJ whole genome shotgun (WGS) entry which is preliminary data.</text>
</comment>
<feature type="signal peptide" evidence="8">
    <location>
        <begin position="1"/>
        <end position="15"/>
    </location>
</feature>
<evidence type="ECO:0000256" key="7">
    <source>
        <dbReference type="ARBA" id="ARBA00048313"/>
    </source>
</evidence>
<evidence type="ECO:0000256" key="1">
    <source>
        <dbReference type="ARBA" id="ARBA00008824"/>
    </source>
</evidence>
<evidence type="ECO:0000259" key="10">
    <source>
        <dbReference type="Pfam" id="PF02866"/>
    </source>
</evidence>
<comment type="subunit">
    <text evidence="2">Homodimer.</text>
</comment>
<dbReference type="InterPro" id="IPR036291">
    <property type="entry name" value="NAD(P)-bd_dom_sf"/>
</dbReference>
<dbReference type="Gene3D" id="3.40.50.720">
    <property type="entry name" value="NAD(P)-binding Rossmann-like Domain"/>
    <property type="match status" value="1"/>
</dbReference>
<dbReference type="InterPro" id="IPR022383">
    <property type="entry name" value="Lactate/malate_DH_C"/>
</dbReference>
<protein>
    <recommendedName>
        <fullName evidence="3">malate dehydrogenase</fullName>
        <ecNumber evidence="3">1.1.1.37</ecNumber>
    </recommendedName>
</protein>
<dbReference type="FunFam" id="3.40.50.720:FF:000013">
    <property type="entry name" value="Malate dehydrogenase"/>
    <property type="match status" value="1"/>
</dbReference>
<reference evidence="11" key="1">
    <citation type="submission" date="2021-03" db="EMBL/GenBank/DDBJ databases">
        <title>Evolutionary innovations through gain and loss of genes in the ectomycorrhizal Boletales.</title>
        <authorList>
            <person name="Wu G."/>
            <person name="Miyauchi S."/>
            <person name="Morin E."/>
            <person name="Yang Z.-L."/>
            <person name="Xu J."/>
            <person name="Martin F.M."/>
        </authorList>
    </citation>
    <scope>NUCLEOTIDE SEQUENCE</scope>
    <source>
        <strain evidence="11">BR01</strain>
    </source>
</reference>
<dbReference type="Proteomes" id="UP000683000">
    <property type="component" value="Unassembled WGS sequence"/>
</dbReference>
<dbReference type="InterPro" id="IPR018803">
    <property type="entry name" value="Ish1/Msc1-like"/>
</dbReference>
<dbReference type="CDD" id="cd01337">
    <property type="entry name" value="MDH_glyoxysomal_mitochondrial"/>
    <property type="match status" value="1"/>
</dbReference>
<evidence type="ECO:0000256" key="3">
    <source>
        <dbReference type="ARBA" id="ARBA00012995"/>
    </source>
</evidence>
<comment type="similarity">
    <text evidence="1">Belongs to the LDH/MDH superfamily. MDH type 1 family.</text>
</comment>
<dbReference type="Gene3D" id="3.90.110.10">
    <property type="entry name" value="Lactate dehydrogenase/glycoside hydrolase, family 4, C-terminal"/>
    <property type="match status" value="1"/>
</dbReference>
<evidence type="ECO:0000256" key="5">
    <source>
        <dbReference type="ARBA" id="ARBA00023002"/>
    </source>
</evidence>
<keyword evidence="5" id="KW-0560">Oxidoreductase</keyword>
<feature type="domain" description="Lactate/malate dehydrogenase C-terminal" evidence="10">
    <location>
        <begin position="638"/>
        <end position="817"/>
    </location>
</feature>
<dbReference type="PANTHER" id="PTHR11540">
    <property type="entry name" value="MALATE AND LACTATE DEHYDROGENASE"/>
    <property type="match status" value="1"/>
</dbReference>
<evidence type="ECO:0000313" key="12">
    <source>
        <dbReference type="Proteomes" id="UP000683000"/>
    </source>
</evidence>
<name>A0A8I2YEF7_9AGAM</name>
<dbReference type="AlphaFoldDB" id="A0A8I2YEF7"/>
<comment type="catalytic activity">
    <reaction evidence="7">
        <text>(S)-malate + NAD(+) = oxaloacetate + NADH + H(+)</text>
        <dbReference type="Rhea" id="RHEA:21432"/>
        <dbReference type="ChEBI" id="CHEBI:15378"/>
        <dbReference type="ChEBI" id="CHEBI:15589"/>
        <dbReference type="ChEBI" id="CHEBI:16452"/>
        <dbReference type="ChEBI" id="CHEBI:57540"/>
        <dbReference type="ChEBI" id="CHEBI:57945"/>
        <dbReference type="EC" id="1.1.1.37"/>
    </reaction>
</comment>
<dbReference type="NCBIfam" id="TIGR01772">
    <property type="entry name" value="MDH_euk_gproteo"/>
    <property type="match status" value="1"/>
</dbReference>
<evidence type="ECO:0000256" key="4">
    <source>
        <dbReference type="ARBA" id="ARBA00022532"/>
    </source>
</evidence>
<evidence type="ECO:0000256" key="6">
    <source>
        <dbReference type="ARBA" id="ARBA00023027"/>
    </source>
</evidence>
<dbReference type="Pfam" id="PF10281">
    <property type="entry name" value="Ish1"/>
    <property type="match status" value="3"/>
</dbReference>
<dbReference type="FunFam" id="3.90.110.10:FF:000001">
    <property type="entry name" value="Malate dehydrogenase"/>
    <property type="match status" value="1"/>
</dbReference>